<dbReference type="GO" id="GO:0016491">
    <property type="term" value="F:oxidoreductase activity"/>
    <property type="evidence" value="ECO:0007669"/>
    <property type="project" value="InterPro"/>
</dbReference>
<dbReference type="PANTHER" id="PTHR34598">
    <property type="entry name" value="BLL6449 PROTEIN"/>
    <property type="match status" value="1"/>
</dbReference>
<evidence type="ECO:0000313" key="3">
    <source>
        <dbReference type="Proteomes" id="UP000002812"/>
    </source>
</evidence>
<dbReference type="AlphaFoldDB" id="I8U2K6"/>
<dbReference type="EMBL" id="AKHY01000111">
    <property type="protein sequence ID" value="EIT81000.1"/>
    <property type="molecule type" value="Genomic_DNA"/>
</dbReference>
<evidence type="ECO:0000256" key="1">
    <source>
        <dbReference type="ARBA" id="ARBA00023604"/>
    </source>
</evidence>
<dbReference type="Proteomes" id="UP000002812">
    <property type="component" value="Unassembled WGS sequence"/>
</dbReference>
<dbReference type="PANTHER" id="PTHR34598:SF3">
    <property type="entry name" value="OXIDOREDUCTASE AN1597"/>
    <property type="match status" value="1"/>
</dbReference>
<name>I8U2K6_ASPO3</name>
<accession>I8U2K6</accession>
<evidence type="ECO:0000313" key="2">
    <source>
        <dbReference type="EMBL" id="EIT81000.1"/>
    </source>
</evidence>
<gene>
    <name evidence="2" type="ORF">Ao3042_02555</name>
</gene>
<dbReference type="OrthoDB" id="412788at2759"/>
<evidence type="ECO:0008006" key="4">
    <source>
        <dbReference type="Google" id="ProtNLM"/>
    </source>
</evidence>
<reference evidence="2 3" key="1">
    <citation type="journal article" date="2012" name="Eukaryot. Cell">
        <title>Draft genome sequence of Aspergillus oryzae strain 3.042.</title>
        <authorList>
            <person name="Zhao G."/>
            <person name="Yao Y."/>
            <person name="Qi W."/>
            <person name="Wang C."/>
            <person name="Hou L."/>
            <person name="Zeng B."/>
            <person name="Cao X."/>
        </authorList>
    </citation>
    <scope>NUCLEOTIDE SEQUENCE [LARGE SCALE GENOMIC DNA]</scope>
    <source>
        <strain evidence="2 3">3.042</strain>
    </source>
</reference>
<sequence>MSPLSIDQLQMRASRYATSPSNHTMSRSTMLAHSAIPSSLIRMDLLSPWILTATAPKFLRLFAPATRRRSARSTIPSWSRSSSGKQAHHAWLSSITPCDGARSPWLARIPMAASSLQAQSPLGARRRVYQHLPEEADRLLKGRAQIVNVWRPLRGPVQDWPLAVMDCSTLAQAHIHPTKLYRNRFELRGETVSISHDESQRWYYLDGQQTDECTLIKIWDSKEGISGHMCAHCAFQHPNTPVDAPLRESVEVRCLVFYENQE</sequence>
<dbReference type="NCBIfam" id="NF041278">
    <property type="entry name" value="CmcJ_NvfI_EfuI"/>
    <property type="match status" value="1"/>
</dbReference>
<dbReference type="InterPro" id="IPR044053">
    <property type="entry name" value="AsaB-like"/>
</dbReference>
<reference evidence="3" key="2">
    <citation type="submission" date="2012-06" db="EMBL/GenBank/DDBJ databases">
        <title>Comparative genomic analyses of Aspergillus oryzae 3.042 and A. oryzae RIB40 for soy-sauce fermentation.</title>
        <authorList>
            <person name="Zhao G."/>
            <person name="Hou L."/>
            <person name="Wang C."/>
            <person name="Cao X."/>
        </authorList>
    </citation>
    <scope>NUCLEOTIDE SEQUENCE [LARGE SCALE GENOMIC DNA]</scope>
    <source>
        <strain evidence="3">3.042</strain>
    </source>
</reference>
<dbReference type="HOGENOM" id="CLU_042688_0_1_1"/>
<comment type="caution">
    <text evidence="2">The sequence shown here is derived from an EMBL/GenBank/DDBJ whole genome shotgun (WGS) entry which is preliminary data.</text>
</comment>
<protein>
    <recommendedName>
        <fullName evidence="4">Aspirochlorine biosynthesis protein N</fullName>
    </recommendedName>
</protein>
<organism evidence="2 3">
    <name type="scientific">Aspergillus oryzae (strain 3.042)</name>
    <name type="common">Yellow koji mold</name>
    <dbReference type="NCBI Taxonomy" id="1160506"/>
    <lineage>
        <taxon>Eukaryota</taxon>
        <taxon>Fungi</taxon>
        <taxon>Dikarya</taxon>
        <taxon>Ascomycota</taxon>
        <taxon>Pezizomycotina</taxon>
        <taxon>Eurotiomycetes</taxon>
        <taxon>Eurotiomycetidae</taxon>
        <taxon>Eurotiales</taxon>
        <taxon>Aspergillaceae</taxon>
        <taxon>Aspergillus</taxon>
        <taxon>Aspergillus subgen. Circumdati</taxon>
    </lineage>
</organism>
<proteinExistence type="inferred from homology"/>
<comment type="similarity">
    <text evidence="1">Belongs to the asaB hydroxylase/desaturase family.</text>
</comment>